<dbReference type="GO" id="GO:0043190">
    <property type="term" value="C:ATP-binding cassette (ABC) transporter complex"/>
    <property type="evidence" value="ECO:0007669"/>
    <property type="project" value="InterPro"/>
</dbReference>
<dbReference type="InterPro" id="IPR003593">
    <property type="entry name" value="AAA+_ATPase"/>
</dbReference>
<proteinExistence type="inferred from homology"/>
<dbReference type="InterPro" id="IPR003439">
    <property type="entry name" value="ABC_transporter-like_ATP-bd"/>
</dbReference>
<dbReference type="InterPro" id="IPR013611">
    <property type="entry name" value="Transp-assoc_OB_typ2"/>
</dbReference>
<dbReference type="InterPro" id="IPR008995">
    <property type="entry name" value="Mo/tungstate-bd_C_term_dom"/>
</dbReference>
<dbReference type="InterPro" id="IPR027417">
    <property type="entry name" value="P-loop_NTPase"/>
</dbReference>
<sequence length="362" mass="39504">MNSTSSQNTRINLRRCAKTFGNTQVLKPVTLDIQAGETVVLLGPSGCGKTTLLRIISGLEAPDHGSAILFNDEDVTSRPIEKRQVGMVFQSYALFPNMTVRQNVGYGLTTGQGDERLTKADRDTRIETMLKMMRIQDLADRSIDQLSGGQRQRVALARAIAPRPKVLLLDEPLTALDATLRDDLRMEINALLRDLGITAIYVTHDQSEAMALGDRIVVMSEGTIEQIGTPEEIYHQPNNMFVATFIGATNALSGHWGHKGFVPRGMEVPVAALRMAAQGGNLMCFRPEDVDLIEDGDQASGALKGIARTIAFVGSCHRVIVELPGNQTVTLESAWCHPPHPGDPVLFKIQENGVLPVWSNEA</sequence>
<dbReference type="SUPFAM" id="SSF52540">
    <property type="entry name" value="P-loop containing nucleoside triphosphate hydrolases"/>
    <property type="match status" value="1"/>
</dbReference>
<dbReference type="Pfam" id="PF00005">
    <property type="entry name" value="ABC_tran"/>
    <property type="match status" value="1"/>
</dbReference>
<dbReference type="Proteomes" id="UP000185783">
    <property type="component" value="Unassembled WGS sequence"/>
</dbReference>
<dbReference type="SUPFAM" id="SSF50331">
    <property type="entry name" value="MOP-like"/>
    <property type="match status" value="1"/>
</dbReference>
<comment type="similarity">
    <text evidence="2">Belongs to the ABC transporter superfamily.</text>
</comment>
<accession>A0A1U7JK09</accession>
<dbReference type="InterPro" id="IPR050093">
    <property type="entry name" value="ABC_SmlMolc_Importer"/>
</dbReference>
<gene>
    <name evidence="7" type="ORF">A3843_04785</name>
</gene>
<comment type="caution">
    <text evidence="7">The sequence shown here is derived from an EMBL/GenBank/DDBJ whole genome shotgun (WGS) entry which is preliminary data.</text>
</comment>
<evidence type="ECO:0000259" key="6">
    <source>
        <dbReference type="PROSITE" id="PS50893"/>
    </source>
</evidence>
<evidence type="ECO:0000256" key="5">
    <source>
        <dbReference type="ARBA" id="ARBA00022840"/>
    </source>
</evidence>
<dbReference type="STRING" id="197461.A3843_04785"/>
<dbReference type="FunFam" id="3.40.50.300:FF:000042">
    <property type="entry name" value="Maltose/maltodextrin ABC transporter, ATP-binding protein"/>
    <property type="match status" value="1"/>
</dbReference>
<name>A0A1U7JK09_9HYPH</name>
<evidence type="ECO:0000256" key="4">
    <source>
        <dbReference type="ARBA" id="ARBA00022741"/>
    </source>
</evidence>
<dbReference type="PROSITE" id="PS50893">
    <property type="entry name" value="ABC_TRANSPORTER_2"/>
    <property type="match status" value="1"/>
</dbReference>
<dbReference type="PROSITE" id="PS00211">
    <property type="entry name" value="ABC_TRANSPORTER_1"/>
    <property type="match status" value="1"/>
</dbReference>
<organism evidence="7 8">
    <name type="scientific">Pseudovibrio exalbescens</name>
    <dbReference type="NCBI Taxonomy" id="197461"/>
    <lineage>
        <taxon>Bacteria</taxon>
        <taxon>Pseudomonadati</taxon>
        <taxon>Pseudomonadota</taxon>
        <taxon>Alphaproteobacteria</taxon>
        <taxon>Hyphomicrobiales</taxon>
        <taxon>Stappiaceae</taxon>
        <taxon>Pseudovibrio</taxon>
    </lineage>
</organism>
<dbReference type="SMART" id="SM00382">
    <property type="entry name" value="AAA"/>
    <property type="match status" value="1"/>
</dbReference>
<dbReference type="GO" id="GO:0140359">
    <property type="term" value="F:ABC-type transporter activity"/>
    <property type="evidence" value="ECO:0007669"/>
    <property type="project" value="UniProtKB-ARBA"/>
</dbReference>
<dbReference type="Gene3D" id="2.40.50.100">
    <property type="match status" value="1"/>
</dbReference>
<dbReference type="RefSeq" id="WP_028481633.1">
    <property type="nucleotide sequence ID" value="NZ_LVVZ01000007.1"/>
</dbReference>
<evidence type="ECO:0000313" key="8">
    <source>
        <dbReference type="Proteomes" id="UP000185783"/>
    </source>
</evidence>
<evidence type="ECO:0000256" key="2">
    <source>
        <dbReference type="ARBA" id="ARBA00005417"/>
    </source>
</evidence>
<dbReference type="InterPro" id="IPR017871">
    <property type="entry name" value="ABC_transporter-like_CS"/>
</dbReference>
<evidence type="ECO:0000256" key="1">
    <source>
        <dbReference type="ARBA" id="ARBA00004417"/>
    </source>
</evidence>
<dbReference type="Pfam" id="PF08402">
    <property type="entry name" value="TOBE_2"/>
    <property type="match status" value="1"/>
</dbReference>
<keyword evidence="4" id="KW-0547">Nucleotide-binding</keyword>
<reference evidence="7 8" key="1">
    <citation type="submission" date="2016-03" db="EMBL/GenBank/DDBJ databases">
        <title>Genome sequence of Nesiotobacter sp. nov., a moderately halophilic alphaproteobacterium isolated from the Yellow Sea, China.</title>
        <authorList>
            <person name="Zhang G."/>
            <person name="Zhang R."/>
        </authorList>
    </citation>
    <scope>NUCLEOTIDE SEQUENCE [LARGE SCALE GENOMIC DNA]</scope>
    <source>
        <strain evidence="7 8">WB1-6</strain>
    </source>
</reference>
<feature type="domain" description="ABC transporter" evidence="6">
    <location>
        <begin position="11"/>
        <end position="246"/>
    </location>
</feature>
<comment type="subcellular location">
    <subcellularLocation>
        <location evidence="1">Cell inner membrane</location>
        <topology evidence="1">Peripheral membrane protein</topology>
    </subcellularLocation>
</comment>
<evidence type="ECO:0000256" key="3">
    <source>
        <dbReference type="ARBA" id="ARBA00022448"/>
    </source>
</evidence>
<keyword evidence="3" id="KW-0813">Transport</keyword>
<keyword evidence="5" id="KW-0067">ATP-binding</keyword>
<dbReference type="PANTHER" id="PTHR42781:SF4">
    <property type="entry name" value="SPERMIDINE_PUTRESCINE IMPORT ATP-BINDING PROTEIN POTA"/>
    <property type="match status" value="1"/>
</dbReference>
<dbReference type="PANTHER" id="PTHR42781">
    <property type="entry name" value="SPERMIDINE/PUTRESCINE IMPORT ATP-BINDING PROTEIN POTA"/>
    <property type="match status" value="1"/>
</dbReference>
<dbReference type="EMBL" id="LVVZ01000007">
    <property type="protein sequence ID" value="OKL45073.1"/>
    <property type="molecule type" value="Genomic_DNA"/>
</dbReference>
<dbReference type="Gene3D" id="3.40.50.300">
    <property type="entry name" value="P-loop containing nucleotide triphosphate hydrolases"/>
    <property type="match status" value="1"/>
</dbReference>
<evidence type="ECO:0000313" key="7">
    <source>
        <dbReference type="EMBL" id="OKL45073.1"/>
    </source>
</evidence>
<dbReference type="GO" id="GO:0005524">
    <property type="term" value="F:ATP binding"/>
    <property type="evidence" value="ECO:0007669"/>
    <property type="project" value="UniProtKB-KW"/>
</dbReference>
<keyword evidence="8" id="KW-1185">Reference proteome</keyword>
<dbReference type="GO" id="GO:0016887">
    <property type="term" value="F:ATP hydrolysis activity"/>
    <property type="evidence" value="ECO:0007669"/>
    <property type="project" value="InterPro"/>
</dbReference>
<protein>
    <recommendedName>
        <fullName evidence="6">ABC transporter domain-containing protein</fullName>
    </recommendedName>
</protein>
<dbReference type="AlphaFoldDB" id="A0A1U7JK09"/>